<dbReference type="Gene3D" id="3.30.460.10">
    <property type="entry name" value="Beta Polymerase, domain 2"/>
    <property type="match status" value="1"/>
</dbReference>
<organism evidence="2 3">
    <name type="scientific">Candidatus Nomurabacteria bacterium GW2011_GWA2_40_9</name>
    <dbReference type="NCBI Taxonomy" id="1618734"/>
    <lineage>
        <taxon>Bacteria</taxon>
        <taxon>Candidatus Nomuraibacteriota</taxon>
    </lineage>
</organism>
<dbReference type="InterPro" id="IPR052548">
    <property type="entry name" value="Type_VII_TA_antitoxin"/>
</dbReference>
<dbReference type="Proteomes" id="UP000034749">
    <property type="component" value="Unassembled WGS sequence"/>
</dbReference>
<feature type="domain" description="Polymerase beta nucleotidyltransferase" evidence="1">
    <location>
        <begin position="9"/>
        <end position="100"/>
    </location>
</feature>
<protein>
    <recommendedName>
        <fullName evidence="1">Polymerase beta nucleotidyltransferase domain-containing protein</fullName>
    </recommendedName>
</protein>
<dbReference type="EMBL" id="LBZW01000031">
    <property type="protein sequence ID" value="KKR78589.1"/>
    <property type="molecule type" value="Genomic_DNA"/>
</dbReference>
<name>A0A0G0TNK9_9BACT</name>
<dbReference type="PANTHER" id="PTHR33933">
    <property type="entry name" value="NUCLEOTIDYLTRANSFERASE"/>
    <property type="match status" value="1"/>
</dbReference>
<evidence type="ECO:0000313" key="2">
    <source>
        <dbReference type="EMBL" id="KKR78589.1"/>
    </source>
</evidence>
<dbReference type="CDD" id="cd05403">
    <property type="entry name" value="NT_KNTase_like"/>
    <property type="match status" value="1"/>
</dbReference>
<evidence type="ECO:0000313" key="3">
    <source>
        <dbReference type="Proteomes" id="UP000034749"/>
    </source>
</evidence>
<reference evidence="2 3" key="1">
    <citation type="journal article" date="2015" name="Nature">
        <title>rRNA introns, odd ribosomes, and small enigmatic genomes across a large radiation of phyla.</title>
        <authorList>
            <person name="Brown C.T."/>
            <person name="Hug L.A."/>
            <person name="Thomas B.C."/>
            <person name="Sharon I."/>
            <person name="Castelle C.J."/>
            <person name="Singh A."/>
            <person name="Wilkins M.J."/>
            <person name="Williams K.H."/>
            <person name="Banfield J.F."/>
        </authorList>
    </citation>
    <scope>NUCLEOTIDE SEQUENCE [LARGE SCALE GENOMIC DNA]</scope>
</reference>
<proteinExistence type="predicted"/>
<sequence length="196" mass="22710">MLKINDLLKEIAKKLKDYPNLKCIILYGSYARGEAHKDSDIDLLIVLDVGKPIKELDKILKIIRSVDKETKVNIQLTNLKDKNYSLYQNVIREGIVLYGKFDIGVKELKLNPYRVINYNLAKSKPRIKVMVSKRVNGTVIKKAGGKIYRYNGLKEEKGVIVLPNSSLLLPEELSRGFMEFLDRYDVDYKQFKVWKE</sequence>
<dbReference type="InterPro" id="IPR041633">
    <property type="entry name" value="Polbeta"/>
</dbReference>
<evidence type="ECO:0000259" key="1">
    <source>
        <dbReference type="Pfam" id="PF18765"/>
    </source>
</evidence>
<dbReference type="PANTHER" id="PTHR33933:SF1">
    <property type="entry name" value="PROTEIN ADENYLYLTRANSFERASE MNTA-RELATED"/>
    <property type="match status" value="1"/>
</dbReference>
<dbReference type="Pfam" id="PF18765">
    <property type="entry name" value="Polbeta"/>
    <property type="match status" value="1"/>
</dbReference>
<gene>
    <name evidence="2" type="ORF">UU24_C0031G0004</name>
</gene>
<dbReference type="InterPro" id="IPR043519">
    <property type="entry name" value="NT_sf"/>
</dbReference>
<dbReference type="AlphaFoldDB" id="A0A0G0TNK9"/>
<comment type="caution">
    <text evidence="2">The sequence shown here is derived from an EMBL/GenBank/DDBJ whole genome shotgun (WGS) entry which is preliminary data.</text>
</comment>
<accession>A0A0G0TNK9</accession>
<dbReference type="SUPFAM" id="SSF81301">
    <property type="entry name" value="Nucleotidyltransferase"/>
    <property type="match status" value="1"/>
</dbReference>